<evidence type="ECO:0000313" key="2">
    <source>
        <dbReference type="Proteomes" id="UP000546257"/>
    </source>
</evidence>
<dbReference type="AlphaFoldDB" id="A0A7J9SLM5"/>
<protein>
    <submittedName>
        <fullName evidence="1">Uncharacterized protein</fullName>
    </submittedName>
</protein>
<name>A0A7J9SLM5_9EURY</name>
<comment type="caution">
    <text evidence="1">The sequence shown here is derived from an EMBL/GenBank/DDBJ whole genome shotgun (WGS) entry which is preliminary data.</text>
</comment>
<dbReference type="Proteomes" id="UP000546257">
    <property type="component" value="Unassembled WGS sequence"/>
</dbReference>
<proteinExistence type="predicted"/>
<organism evidence="1 2">
    <name type="scientific">Halobellus ruber</name>
    <dbReference type="NCBI Taxonomy" id="2761102"/>
    <lineage>
        <taxon>Archaea</taxon>
        <taxon>Methanobacteriati</taxon>
        <taxon>Methanobacteriota</taxon>
        <taxon>Stenosarchaea group</taxon>
        <taxon>Halobacteria</taxon>
        <taxon>Halobacteriales</taxon>
        <taxon>Haloferacaceae</taxon>
        <taxon>Halobellus</taxon>
    </lineage>
</organism>
<reference evidence="1 2" key="1">
    <citation type="submission" date="2020-08" db="EMBL/GenBank/DDBJ databases">
        <authorList>
            <person name="Seo M.-J."/>
        </authorList>
    </citation>
    <scope>NUCLEOTIDE SEQUENCE [LARGE SCALE GENOMIC DNA]</scope>
    <source>
        <strain evidence="1 2">MBLA0160</strain>
    </source>
</reference>
<gene>
    <name evidence="1" type="ORF">H5V44_16505</name>
</gene>
<evidence type="ECO:0000313" key="1">
    <source>
        <dbReference type="EMBL" id="MBB6647864.1"/>
    </source>
</evidence>
<accession>A0A7J9SLM5</accession>
<dbReference type="RefSeq" id="WP_185194231.1">
    <property type="nucleotide sequence ID" value="NZ_JACKXD010000007.1"/>
</dbReference>
<keyword evidence="2" id="KW-1185">Reference proteome</keyword>
<sequence>MSERPTIRPVTLPRLVELTNVCDEDSQSTDAIQTALDVSKRRARETILEAVRLDFLNKHRDPDEGEADPEYVTSDVGSEFLSAVRAEAWSDASEILKLQSPHYGAFLAVVADLEAALPEVVLERLDTGQAQTDYEFNQTSLDVLGDWGERLGAIQRNAFTGAYYRPLNRSVSSAFPSVLLETFHNLEETTGVNMNQHYVSIPELREHTCERLQCTRQAFDKGLLTLASQNVGRVELSGAPVDTGAKEAAFGVKQIALTNDDGLVSTDQSTDRVMAGVEQFDKQYYYLAIHDEDLTFTQETTQ</sequence>
<dbReference type="EMBL" id="JACKXD010000007">
    <property type="protein sequence ID" value="MBB6647864.1"/>
    <property type="molecule type" value="Genomic_DNA"/>
</dbReference>